<dbReference type="InterPro" id="IPR050903">
    <property type="entry name" value="Bact_Chemotaxis_MeTrfase"/>
</dbReference>
<dbReference type="GO" id="GO:0004888">
    <property type="term" value="F:transmembrane signaling receptor activity"/>
    <property type="evidence" value="ECO:0007669"/>
    <property type="project" value="InterPro"/>
</dbReference>
<dbReference type="OrthoDB" id="9765776at2"/>
<dbReference type="NCBIfam" id="TIGR00229">
    <property type="entry name" value="sensory_box"/>
    <property type="match status" value="2"/>
</dbReference>
<dbReference type="KEGG" id="salk:FBQ74_11045"/>
<dbReference type="AlphaFoldDB" id="A0A5B7YFI5"/>
<gene>
    <name evidence="6" type="ORF">FBQ74_11045</name>
</gene>
<protein>
    <submittedName>
        <fullName evidence="6">PAS domain S-box protein</fullName>
    </submittedName>
</protein>
<feature type="domain" description="Methyl-accepting transducer" evidence="3">
    <location>
        <begin position="243"/>
        <end position="439"/>
    </location>
</feature>
<dbReference type="SUPFAM" id="SSF55785">
    <property type="entry name" value="PYP-like sensor domain (PAS domain)"/>
    <property type="match status" value="2"/>
</dbReference>
<evidence type="ECO:0000313" key="7">
    <source>
        <dbReference type="Proteomes" id="UP000304912"/>
    </source>
</evidence>
<dbReference type="PROSITE" id="PS50112">
    <property type="entry name" value="PAS"/>
    <property type="match status" value="1"/>
</dbReference>
<keyword evidence="7" id="KW-1185">Reference proteome</keyword>
<dbReference type="Gene3D" id="3.30.450.20">
    <property type="entry name" value="PAS domain"/>
    <property type="match status" value="2"/>
</dbReference>
<dbReference type="InterPro" id="IPR000014">
    <property type="entry name" value="PAS"/>
</dbReference>
<evidence type="ECO:0000259" key="3">
    <source>
        <dbReference type="PROSITE" id="PS50111"/>
    </source>
</evidence>
<dbReference type="RefSeq" id="WP_139756725.1">
    <property type="nucleotide sequence ID" value="NZ_CP039852.1"/>
</dbReference>
<dbReference type="GO" id="GO:0006935">
    <property type="term" value="P:chemotaxis"/>
    <property type="evidence" value="ECO:0007669"/>
    <property type="project" value="InterPro"/>
</dbReference>
<dbReference type="CDD" id="cd00130">
    <property type="entry name" value="PAS"/>
    <property type="match status" value="2"/>
</dbReference>
<evidence type="ECO:0000256" key="1">
    <source>
        <dbReference type="ARBA" id="ARBA00023224"/>
    </source>
</evidence>
<dbReference type="Proteomes" id="UP000304912">
    <property type="component" value="Chromosome"/>
</dbReference>
<dbReference type="SMART" id="SM00091">
    <property type="entry name" value="PAS"/>
    <property type="match status" value="2"/>
</dbReference>
<feature type="domain" description="PAS" evidence="4">
    <location>
        <begin position="143"/>
        <end position="187"/>
    </location>
</feature>
<evidence type="ECO:0000259" key="4">
    <source>
        <dbReference type="PROSITE" id="PS50112"/>
    </source>
</evidence>
<dbReference type="InterPro" id="IPR004090">
    <property type="entry name" value="Chemotax_Me-accpt_rcpt"/>
</dbReference>
<evidence type="ECO:0000259" key="5">
    <source>
        <dbReference type="PROSITE" id="PS50113"/>
    </source>
</evidence>
<name>A0A5B7YFI5_9ALTE</name>
<organism evidence="6 7">
    <name type="scientific">Salinimonas iocasae</name>
    <dbReference type="NCBI Taxonomy" id="2572577"/>
    <lineage>
        <taxon>Bacteria</taxon>
        <taxon>Pseudomonadati</taxon>
        <taxon>Pseudomonadota</taxon>
        <taxon>Gammaproteobacteria</taxon>
        <taxon>Alteromonadales</taxon>
        <taxon>Alteromonadaceae</taxon>
        <taxon>Alteromonas/Salinimonas group</taxon>
        <taxon>Salinimonas</taxon>
    </lineage>
</organism>
<keyword evidence="1 2" id="KW-0807">Transducer</keyword>
<proteinExistence type="predicted"/>
<dbReference type="SMART" id="SM00086">
    <property type="entry name" value="PAC"/>
    <property type="match status" value="2"/>
</dbReference>
<dbReference type="PROSITE" id="PS50113">
    <property type="entry name" value="PAC"/>
    <property type="match status" value="1"/>
</dbReference>
<evidence type="ECO:0000313" key="6">
    <source>
        <dbReference type="EMBL" id="QCZ93983.1"/>
    </source>
</evidence>
<dbReference type="InterPro" id="IPR013656">
    <property type="entry name" value="PAS_4"/>
</dbReference>
<dbReference type="Pfam" id="PF00015">
    <property type="entry name" value="MCPsignal"/>
    <property type="match status" value="1"/>
</dbReference>
<dbReference type="PANTHER" id="PTHR24422">
    <property type="entry name" value="CHEMOTAXIS PROTEIN METHYLTRANSFERASE"/>
    <property type="match status" value="1"/>
</dbReference>
<dbReference type="Gene3D" id="1.10.287.950">
    <property type="entry name" value="Methyl-accepting chemotaxis protein"/>
    <property type="match status" value="1"/>
</dbReference>
<dbReference type="SMART" id="SM00283">
    <property type="entry name" value="MA"/>
    <property type="match status" value="1"/>
</dbReference>
<dbReference type="EMBL" id="CP039852">
    <property type="protein sequence ID" value="QCZ93983.1"/>
    <property type="molecule type" value="Genomic_DNA"/>
</dbReference>
<accession>A0A5B7YFI5</accession>
<dbReference type="InterPro" id="IPR001610">
    <property type="entry name" value="PAC"/>
</dbReference>
<dbReference type="GO" id="GO:0007165">
    <property type="term" value="P:signal transduction"/>
    <property type="evidence" value="ECO:0007669"/>
    <property type="project" value="UniProtKB-KW"/>
</dbReference>
<dbReference type="PRINTS" id="PR00260">
    <property type="entry name" value="CHEMTRNSDUCR"/>
</dbReference>
<dbReference type="InterPro" id="IPR000700">
    <property type="entry name" value="PAS-assoc_C"/>
</dbReference>
<sequence length="439" mass="48823">MFMRTARHQQTVSDISSKLSQHQAFYDAVSHAVPLVKFTPDAVVTEVNEQFADMMGFDQNELPGKRHSALCTASFAASSEYHRLWQDLQSGKTVRGTFARVHKSGQTVWLESTYFPVLDEYGKTHSVVKIAYDVTQKHEQWLRLTALTNALDRSTAIIEFDPDGTIKDANENFLNTVGYSKQQIIGKHHRMFCDDVFYQKNPDFWQILARGKVESGLYRRLDAKNQEVWLEATYNPVFDDFGQVVSVIKFATNVTQSVQEKATVLKITEVALSTARETAQVAIDGKASLAEAVNGFNDTLNEVNETNVLMSSLGEQSSRIEAIVSTIQGVAEQTNLLALNAAIEAARAGETGRGFAVVADEVRHLAQRTNESTVEIESVVNENKRLSDKASEHMQRVKQHVDKNSQYISGVQLTMEKIEAGAVNVTDSVSRLSGTSDHL</sequence>
<evidence type="ECO:0000256" key="2">
    <source>
        <dbReference type="PROSITE-ProRule" id="PRU00284"/>
    </source>
</evidence>
<dbReference type="PANTHER" id="PTHR24422:SF10">
    <property type="entry name" value="CHEMOTAXIS PROTEIN METHYLTRANSFERASE 2"/>
    <property type="match status" value="1"/>
</dbReference>
<dbReference type="SUPFAM" id="SSF58104">
    <property type="entry name" value="Methyl-accepting chemotaxis protein (MCP) signaling domain"/>
    <property type="match status" value="1"/>
</dbReference>
<dbReference type="Pfam" id="PF13426">
    <property type="entry name" value="PAS_9"/>
    <property type="match status" value="1"/>
</dbReference>
<dbReference type="GO" id="GO:0016020">
    <property type="term" value="C:membrane"/>
    <property type="evidence" value="ECO:0007669"/>
    <property type="project" value="InterPro"/>
</dbReference>
<dbReference type="InterPro" id="IPR004089">
    <property type="entry name" value="MCPsignal_dom"/>
</dbReference>
<dbReference type="InterPro" id="IPR035965">
    <property type="entry name" value="PAS-like_dom_sf"/>
</dbReference>
<reference evidence="6 7" key="1">
    <citation type="submission" date="2019-04" db="EMBL/GenBank/DDBJ databases">
        <title>Salinimonas iocasae sp. nov., a halophilic bacterium isolated from the outer tube casing of tubeworms in Okinawa Trough.</title>
        <authorList>
            <person name="Zhang H."/>
            <person name="Wang H."/>
            <person name="Li C."/>
        </authorList>
    </citation>
    <scope>NUCLEOTIDE SEQUENCE [LARGE SCALE GENOMIC DNA]</scope>
    <source>
        <strain evidence="6 7">KX18D6</strain>
    </source>
</reference>
<feature type="domain" description="PAC" evidence="5">
    <location>
        <begin position="92"/>
        <end position="146"/>
    </location>
</feature>
<dbReference type="Pfam" id="PF08448">
    <property type="entry name" value="PAS_4"/>
    <property type="match status" value="1"/>
</dbReference>
<dbReference type="PROSITE" id="PS50111">
    <property type="entry name" value="CHEMOTAXIS_TRANSDUC_2"/>
    <property type="match status" value="1"/>
</dbReference>